<dbReference type="Gene3D" id="1.20.1560.10">
    <property type="entry name" value="ABC transporter type 1, transmembrane domain"/>
    <property type="match status" value="1"/>
</dbReference>
<evidence type="ECO:0000256" key="8">
    <source>
        <dbReference type="ARBA" id="ARBA00022989"/>
    </source>
</evidence>
<feature type="transmembrane region" description="Helical" evidence="11">
    <location>
        <begin position="243"/>
        <end position="261"/>
    </location>
</feature>
<dbReference type="Pfam" id="PF00005">
    <property type="entry name" value="ABC_tran"/>
    <property type="match status" value="1"/>
</dbReference>
<dbReference type="InterPro" id="IPR047957">
    <property type="entry name" value="ABC_AprD-like_6TM"/>
</dbReference>
<evidence type="ECO:0000256" key="2">
    <source>
        <dbReference type="ARBA" id="ARBA00005417"/>
    </source>
</evidence>
<feature type="transmembrane region" description="Helical" evidence="11">
    <location>
        <begin position="20"/>
        <end position="43"/>
    </location>
</feature>
<dbReference type="InterPro" id="IPR003593">
    <property type="entry name" value="AAA+_ATPase"/>
</dbReference>
<dbReference type="Pfam" id="PF00664">
    <property type="entry name" value="ABC_membrane"/>
    <property type="match status" value="1"/>
</dbReference>
<dbReference type="InterPro" id="IPR010128">
    <property type="entry name" value="ATPase_T1SS_PrtD-like"/>
</dbReference>
<dbReference type="EMBL" id="VLLF01000004">
    <property type="protein sequence ID" value="TWI87420.1"/>
    <property type="molecule type" value="Genomic_DNA"/>
</dbReference>
<keyword evidence="5 11" id="KW-0812">Transmembrane</keyword>
<evidence type="ECO:0000259" key="13">
    <source>
        <dbReference type="PROSITE" id="PS50929"/>
    </source>
</evidence>
<dbReference type="Gene3D" id="3.40.50.300">
    <property type="entry name" value="P-loop containing nucleotide triphosphate hydrolases"/>
    <property type="match status" value="1"/>
</dbReference>
<dbReference type="PROSITE" id="PS50929">
    <property type="entry name" value="ABC_TM1F"/>
    <property type="match status" value="1"/>
</dbReference>
<evidence type="ECO:0000256" key="10">
    <source>
        <dbReference type="SAM" id="MobiDB-lite"/>
    </source>
</evidence>
<dbReference type="RefSeq" id="WP_145342752.1">
    <property type="nucleotide sequence ID" value="NZ_SMLY01000081.1"/>
</dbReference>
<accession>A0A562T3H8</accession>
<evidence type="ECO:0000256" key="9">
    <source>
        <dbReference type="ARBA" id="ARBA00023136"/>
    </source>
</evidence>
<dbReference type="GO" id="GO:0030256">
    <property type="term" value="C:type I protein secretion system complex"/>
    <property type="evidence" value="ECO:0007669"/>
    <property type="project" value="InterPro"/>
</dbReference>
<dbReference type="GO" id="GO:0030253">
    <property type="term" value="P:protein secretion by the type I secretion system"/>
    <property type="evidence" value="ECO:0007669"/>
    <property type="project" value="InterPro"/>
</dbReference>
<comment type="subcellular location">
    <subcellularLocation>
        <location evidence="1">Cell membrane</location>
        <topology evidence="1">Multi-pass membrane protein</topology>
    </subcellularLocation>
</comment>
<evidence type="ECO:0000256" key="4">
    <source>
        <dbReference type="ARBA" id="ARBA00022475"/>
    </source>
</evidence>
<feature type="region of interest" description="Disordered" evidence="10">
    <location>
        <begin position="551"/>
        <end position="584"/>
    </location>
</feature>
<dbReference type="InterPro" id="IPR011527">
    <property type="entry name" value="ABC1_TM_dom"/>
</dbReference>
<dbReference type="AlphaFoldDB" id="A0A562T3H8"/>
<dbReference type="InterPro" id="IPR039421">
    <property type="entry name" value="Type_1_exporter"/>
</dbReference>
<keyword evidence="7 14" id="KW-0067">ATP-binding</keyword>
<keyword evidence="6" id="KW-0547">Nucleotide-binding</keyword>
<comment type="caution">
    <text evidence="14">The sequence shown here is derived from an EMBL/GenBank/DDBJ whole genome shotgun (WGS) entry which is preliminary data.</text>
</comment>
<keyword evidence="3" id="KW-0813">Transport</keyword>
<dbReference type="NCBIfam" id="TIGR01842">
    <property type="entry name" value="type_I_sec_PrtD"/>
    <property type="match status" value="1"/>
</dbReference>
<feature type="transmembrane region" description="Helical" evidence="11">
    <location>
        <begin position="141"/>
        <end position="170"/>
    </location>
</feature>
<dbReference type="PROSITE" id="PS00211">
    <property type="entry name" value="ABC_TRANSPORTER_1"/>
    <property type="match status" value="1"/>
</dbReference>
<dbReference type="SMART" id="SM00382">
    <property type="entry name" value="AAA"/>
    <property type="match status" value="1"/>
</dbReference>
<evidence type="ECO:0000313" key="15">
    <source>
        <dbReference type="Proteomes" id="UP000320593"/>
    </source>
</evidence>
<feature type="domain" description="ABC transporter" evidence="12">
    <location>
        <begin position="327"/>
        <end position="562"/>
    </location>
</feature>
<name>A0A562T3H8_9HYPH</name>
<evidence type="ECO:0000256" key="6">
    <source>
        <dbReference type="ARBA" id="ARBA00022741"/>
    </source>
</evidence>
<gene>
    <name evidence="14" type="ORF">JM93_01985</name>
</gene>
<dbReference type="PANTHER" id="PTHR43394">
    <property type="entry name" value="ATP-DEPENDENT PERMEASE MDL1, MITOCHONDRIAL"/>
    <property type="match status" value="1"/>
</dbReference>
<dbReference type="PANTHER" id="PTHR43394:SF1">
    <property type="entry name" value="ATP-BINDING CASSETTE SUB-FAMILY B MEMBER 10, MITOCHONDRIAL"/>
    <property type="match status" value="1"/>
</dbReference>
<dbReference type="GO" id="GO:0005524">
    <property type="term" value="F:ATP binding"/>
    <property type="evidence" value="ECO:0007669"/>
    <property type="project" value="UniProtKB-KW"/>
</dbReference>
<dbReference type="InterPro" id="IPR017871">
    <property type="entry name" value="ABC_transporter-like_CS"/>
</dbReference>
<evidence type="ECO:0000259" key="12">
    <source>
        <dbReference type="PROSITE" id="PS50893"/>
    </source>
</evidence>
<dbReference type="GO" id="GO:0015421">
    <property type="term" value="F:ABC-type oligopeptide transporter activity"/>
    <property type="evidence" value="ECO:0007669"/>
    <property type="project" value="TreeGrafter"/>
</dbReference>
<evidence type="ECO:0000256" key="7">
    <source>
        <dbReference type="ARBA" id="ARBA00022840"/>
    </source>
</evidence>
<evidence type="ECO:0000256" key="5">
    <source>
        <dbReference type="ARBA" id="ARBA00022692"/>
    </source>
</evidence>
<protein>
    <submittedName>
        <fullName evidence="14">ATP-binding cassette subfamily C protein/ATP-binding cassette subfamily C protein EexD</fullName>
    </submittedName>
</protein>
<dbReference type="InterPro" id="IPR027417">
    <property type="entry name" value="P-loop_NTPase"/>
</dbReference>
<dbReference type="InterPro" id="IPR003439">
    <property type="entry name" value="ABC_transporter-like_ATP-bd"/>
</dbReference>
<dbReference type="GO" id="GO:0016887">
    <property type="term" value="F:ATP hydrolysis activity"/>
    <property type="evidence" value="ECO:0007669"/>
    <property type="project" value="InterPro"/>
</dbReference>
<organism evidence="14 15">
    <name type="scientific">Roseibium hamelinense</name>
    <dbReference type="NCBI Taxonomy" id="150831"/>
    <lineage>
        <taxon>Bacteria</taxon>
        <taxon>Pseudomonadati</taxon>
        <taxon>Pseudomonadota</taxon>
        <taxon>Alphaproteobacteria</taxon>
        <taxon>Hyphomicrobiales</taxon>
        <taxon>Stappiaceae</taxon>
        <taxon>Roseibium</taxon>
    </lineage>
</organism>
<dbReference type="FunFam" id="1.20.1560.10:FF:000109">
    <property type="entry name" value="Alkaline protease secretion ATP-binding protein aprD"/>
    <property type="match status" value="1"/>
</dbReference>
<evidence type="ECO:0000256" key="3">
    <source>
        <dbReference type="ARBA" id="ARBA00022448"/>
    </source>
</evidence>
<dbReference type="InterPro" id="IPR036640">
    <property type="entry name" value="ABC1_TM_sf"/>
</dbReference>
<dbReference type="OrthoDB" id="9808328at2"/>
<proteinExistence type="inferred from homology"/>
<dbReference type="SUPFAM" id="SSF52540">
    <property type="entry name" value="P-loop containing nucleoside triphosphate hydrolases"/>
    <property type="match status" value="1"/>
</dbReference>
<comment type="similarity">
    <text evidence="2">Belongs to the ABC transporter superfamily.</text>
</comment>
<sequence length="584" mass="62786">MGPQTPLRIALKKFRSILGTTVVFSFFINLLMFIGPLYMLQVYDRVLASRNETTLLMLTVIACALLAIYGILEFVRSRLLVRAGIQFDEVLAQPLFHRVLKGTLQTPGSNTAFALGDIDKLREFLTGNGLLAILDAPWVPIFLAVCFVFHPLLGFVATTGAVLIFILALANEFSTSKTLREAGMASQTASHFASTTLQNAEVIKALGMESALREKWQDKHRDVLSLQAKASDRAGVVMSMSKFVRMALQVFILGAGAYLVLQNEVSPGIMIAASIMMGRALAPVEQAVAHWKQVVAARSAYSRLDSLFDKVKADPERTDLPAPTGDVNVEGLVSVIPGTRNTVLNGVTFALAPGEVLAVIGPSGAGKSSLVRHLVGVWSAINGTVRLDGAELVHWDPERLAQYIGYLPQDVELFSGTISENIARFQLDRDEDVVAAAKKAGVHEMILELSDGYDTQIGEGGRQLSGGQRQRVGLARAMFGDPKMIVLDEPNSNLDSSGEEALMGAIQSMKESGSTVIFVSHKANLLALSEKVLVLNKGRVQAFGPTQQIMQPSAKSAQIDGNTHSQKQTALASNTTGALQGSNG</sequence>
<dbReference type="SUPFAM" id="SSF90123">
    <property type="entry name" value="ABC transporter transmembrane region"/>
    <property type="match status" value="1"/>
</dbReference>
<keyword evidence="8 11" id="KW-1133">Transmembrane helix</keyword>
<keyword evidence="15" id="KW-1185">Reference proteome</keyword>
<dbReference type="Proteomes" id="UP000320593">
    <property type="component" value="Unassembled WGS sequence"/>
</dbReference>
<dbReference type="GO" id="GO:0005886">
    <property type="term" value="C:plasma membrane"/>
    <property type="evidence" value="ECO:0007669"/>
    <property type="project" value="UniProtKB-SubCell"/>
</dbReference>
<keyword evidence="4" id="KW-1003">Cell membrane</keyword>
<feature type="transmembrane region" description="Helical" evidence="11">
    <location>
        <begin position="55"/>
        <end position="72"/>
    </location>
</feature>
<evidence type="ECO:0000256" key="11">
    <source>
        <dbReference type="SAM" id="Phobius"/>
    </source>
</evidence>
<dbReference type="CDD" id="cd18586">
    <property type="entry name" value="ABC_6TM_PrtD_like"/>
    <property type="match status" value="1"/>
</dbReference>
<dbReference type="PROSITE" id="PS50893">
    <property type="entry name" value="ABC_TRANSPORTER_2"/>
    <property type="match status" value="1"/>
</dbReference>
<reference evidence="14 15" key="1">
    <citation type="submission" date="2019-07" db="EMBL/GenBank/DDBJ databases">
        <title>Genomic Encyclopedia of Archaeal and Bacterial Type Strains, Phase II (KMG-II): from individual species to whole genera.</title>
        <authorList>
            <person name="Goeker M."/>
        </authorList>
    </citation>
    <scope>NUCLEOTIDE SEQUENCE [LARGE SCALE GENOMIC DNA]</scope>
    <source>
        <strain evidence="14 15">ATCC BAA-252</strain>
    </source>
</reference>
<keyword evidence="9 11" id="KW-0472">Membrane</keyword>
<dbReference type="FunFam" id="3.40.50.300:FF:001444">
    <property type="entry name" value="ABC transporter ATP-binding protein"/>
    <property type="match status" value="1"/>
</dbReference>
<evidence type="ECO:0000256" key="1">
    <source>
        <dbReference type="ARBA" id="ARBA00004651"/>
    </source>
</evidence>
<evidence type="ECO:0000313" key="14">
    <source>
        <dbReference type="EMBL" id="TWI87420.1"/>
    </source>
</evidence>
<feature type="domain" description="ABC transmembrane type-1" evidence="13">
    <location>
        <begin position="22"/>
        <end position="296"/>
    </location>
</feature>